<feature type="transmembrane region" description="Helical" evidence="1">
    <location>
        <begin position="184"/>
        <end position="203"/>
    </location>
</feature>
<accession>A0A4V0YG93</accession>
<feature type="transmembrane region" description="Helical" evidence="1">
    <location>
        <begin position="258"/>
        <end position="278"/>
    </location>
</feature>
<dbReference type="Proteomes" id="UP000292118">
    <property type="component" value="Chromosome"/>
</dbReference>
<feature type="transmembrane region" description="Helical" evidence="1">
    <location>
        <begin position="139"/>
        <end position="172"/>
    </location>
</feature>
<evidence type="ECO:0000256" key="1">
    <source>
        <dbReference type="SAM" id="Phobius"/>
    </source>
</evidence>
<protein>
    <submittedName>
        <fullName evidence="2">ABC transporter permease</fullName>
    </submittedName>
</protein>
<keyword evidence="1" id="KW-0812">Transmembrane</keyword>
<name>A0A4V0YG93_9MICO</name>
<keyword evidence="1" id="KW-1133">Transmembrane helix</keyword>
<evidence type="ECO:0000313" key="3">
    <source>
        <dbReference type="Proteomes" id="UP000292118"/>
    </source>
</evidence>
<proteinExistence type="predicted"/>
<feature type="transmembrane region" description="Helical" evidence="1">
    <location>
        <begin position="102"/>
        <end position="119"/>
    </location>
</feature>
<reference evidence="2 3" key="1">
    <citation type="submission" date="2019-01" db="EMBL/GenBank/DDBJ databases">
        <title>Genome sequencing of strain FW10M-9.</title>
        <authorList>
            <person name="Heo J."/>
            <person name="Kim S.-J."/>
            <person name="Kim J.-S."/>
            <person name="Hong S.-B."/>
            <person name="Kwon S.-W."/>
        </authorList>
    </citation>
    <scope>NUCLEOTIDE SEQUENCE [LARGE SCALE GENOMIC DNA]</scope>
    <source>
        <strain evidence="2 3">FW10M-9</strain>
    </source>
</reference>
<feature type="transmembrane region" description="Helical" evidence="1">
    <location>
        <begin position="478"/>
        <end position="498"/>
    </location>
</feature>
<feature type="transmembrane region" description="Helical" evidence="1">
    <location>
        <begin position="41"/>
        <end position="59"/>
    </location>
</feature>
<feature type="transmembrane region" description="Helical" evidence="1">
    <location>
        <begin position="358"/>
        <end position="378"/>
    </location>
</feature>
<feature type="transmembrane region" description="Helical" evidence="1">
    <location>
        <begin position="215"/>
        <end position="231"/>
    </location>
</feature>
<feature type="transmembrane region" description="Helical" evidence="1">
    <location>
        <begin position="451"/>
        <end position="471"/>
    </location>
</feature>
<dbReference type="AlphaFoldDB" id="A0A4V0YG93"/>
<dbReference type="EMBL" id="CP035493">
    <property type="protein sequence ID" value="QAY70411.1"/>
    <property type="molecule type" value="Genomic_DNA"/>
</dbReference>
<sequence length="550" mass="57352">MTAQVQDRTLLGSAVRRPAQETLAGLGVMSRLFWRRNRVRLVVWAVFVIAMVGYVVSYYQSLFTTQEALDDFARVSDTPGLKALTGLAANPATMGGAVWTKIWMFVAIALALGAVFLVTRNGRADEETGRTELLRSRVLGLHAGSLATWLWVGGLCVVSGVGAAIVCIAMGLDPAGADVLGSLVFGLSITGVGLFGLGVGALAGQVTSTSRGANALGSVVVIAFYVVRMVGDLGDGTLTWASPIGWGQEMQPWGANRWWPLGLLVVLTVALLALAGWLEGRRDHGAGLLPERLGNPGAPQRWTSPLGLALRLQRGPVVGWTVAVVIAAGLFGSVVQSMTDLLDDAGGSATDLVGGTGVDALLSMLTGMIALVVAVFAVQSAVALRGDEASAILEPQLAGAVGRVRWAAERLVIPVVGSAVLLAVGGGIFGASYGSTVSDASQAGRLAGAALVYWPAIMVLVGVAVLLFGYLPRLAVPLSWGVIAAVWFLMFVGDALGLPQGLLDILPWSATPYVPMEPLTWTPLVVMTLVAVVFTVLGVTRFRRRDIQPA</sequence>
<dbReference type="KEGG" id="xya:ET471_10525"/>
<evidence type="ECO:0000313" key="2">
    <source>
        <dbReference type="EMBL" id="QAY70411.1"/>
    </source>
</evidence>
<keyword evidence="3" id="KW-1185">Reference proteome</keyword>
<dbReference type="RefSeq" id="WP_129188154.1">
    <property type="nucleotide sequence ID" value="NZ_CP035493.1"/>
</dbReference>
<feature type="transmembrane region" description="Helical" evidence="1">
    <location>
        <begin position="411"/>
        <end position="431"/>
    </location>
</feature>
<organism evidence="2 3">
    <name type="scientific">Xylanimonas protaetiae</name>
    <dbReference type="NCBI Taxonomy" id="2509457"/>
    <lineage>
        <taxon>Bacteria</taxon>
        <taxon>Bacillati</taxon>
        <taxon>Actinomycetota</taxon>
        <taxon>Actinomycetes</taxon>
        <taxon>Micrococcales</taxon>
        <taxon>Promicromonosporaceae</taxon>
        <taxon>Xylanimonas</taxon>
    </lineage>
</organism>
<dbReference type="OrthoDB" id="2014935at2"/>
<feature type="transmembrane region" description="Helical" evidence="1">
    <location>
        <begin position="317"/>
        <end position="338"/>
    </location>
</feature>
<gene>
    <name evidence="2" type="ORF">ET471_10525</name>
</gene>
<keyword evidence="1" id="KW-0472">Membrane</keyword>
<feature type="transmembrane region" description="Helical" evidence="1">
    <location>
        <begin position="518"/>
        <end position="539"/>
    </location>
</feature>